<evidence type="ECO:0008006" key="9">
    <source>
        <dbReference type="Google" id="ProtNLM"/>
    </source>
</evidence>
<keyword evidence="6" id="KW-0812">Transmembrane</keyword>
<evidence type="ECO:0000256" key="5">
    <source>
        <dbReference type="ARBA" id="ARBA00023180"/>
    </source>
</evidence>
<evidence type="ECO:0000313" key="8">
    <source>
        <dbReference type="Proteomes" id="UP000481858"/>
    </source>
</evidence>
<dbReference type="GO" id="GO:0005576">
    <property type="term" value="C:extracellular region"/>
    <property type="evidence" value="ECO:0007669"/>
    <property type="project" value="UniProtKB-SubCell"/>
</dbReference>
<evidence type="ECO:0000256" key="4">
    <source>
        <dbReference type="ARBA" id="ARBA00022729"/>
    </source>
</evidence>
<comment type="subcellular location">
    <subcellularLocation>
        <location evidence="1">Secreted</location>
    </subcellularLocation>
</comment>
<dbReference type="EMBL" id="WUBL01000019">
    <property type="protein sequence ID" value="KAF2970822.1"/>
    <property type="molecule type" value="Genomic_DNA"/>
</dbReference>
<dbReference type="Proteomes" id="UP000481858">
    <property type="component" value="Unassembled WGS sequence"/>
</dbReference>
<dbReference type="InParanoid" id="A0A7C8J0E2"/>
<keyword evidence="4" id="KW-0732">Signal</keyword>
<evidence type="ECO:0000256" key="6">
    <source>
        <dbReference type="SAM" id="Phobius"/>
    </source>
</evidence>
<keyword evidence="3" id="KW-0964">Secreted</keyword>
<keyword evidence="5" id="KW-0325">Glycoprotein</keyword>
<feature type="transmembrane region" description="Helical" evidence="6">
    <location>
        <begin position="25"/>
        <end position="45"/>
    </location>
</feature>
<proteinExistence type="inferred from homology"/>
<reference evidence="7 8" key="1">
    <citation type="submission" date="2019-12" db="EMBL/GenBank/DDBJ databases">
        <title>Draft genome sequence of the ascomycete Xylaria multiplex DSM 110363.</title>
        <authorList>
            <person name="Buettner E."/>
            <person name="Kellner H."/>
        </authorList>
    </citation>
    <scope>NUCLEOTIDE SEQUENCE [LARGE SCALE GENOMIC DNA]</scope>
    <source>
        <strain evidence="7 8">DSM 110363</strain>
    </source>
</reference>
<comment type="caution">
    <text evidence="7">The sequence shown here is derived from an EMBL/GenBank/DDBJ whole genome shotgun (WGS) entry which is preliminary data.</text>
</comment>
<dbReference type="Pfam" id="PF03227">
    <property type="entry name" value="GILT"/>
    <property type="match status" value="1"/>
</dbReference>
<evidence type="ECO:0000256" key="3">
    <source>
        <dbReference type="ARBA" id="ARBA00022525"/>
    </source>
</evidence>
<keyword evidence="6" id="KW-0472">Membrane</keyword>
<evidence type="ECO:0000256" key="1">
    <source>
        <dbReference type="ARBA" id="ARBA00004613"/>
    </source>
</evidence>
<dbReference type="AlphaFoldDB" id="A0A7C8J0E2"/>
<sequence length="251" mass="27482">MSEKLPVAIGHAATKRPCRLSRASFPPIGQTLLLILSLMVVYGFYTLSILGECPTQRTATATTKVPLEAHIITKCGNAKVALTELVLPTIERVYDKVDFRLSIIALFSEDGVLECKHGPGECEGSIVELCAQESYPDPRTLVGFVECLTADFERIPDRAFYEACASEHDVDLKAIDQCTSRDGGAYGRKLLRESVQHTKDVGVRISGTVRLNEEIYCIRDQGRWIDCPNGAGVDDLVGAIEELHNATIADL</sequence>
<accession>A0A7C8J0E2</accession>
<dbReference type="OrthoDB" id="958254at2759"/>
<name>A0A7C8J0E2_9PEZI</name>
<protein>
    <recommendedName>
        <fullName evidence="9">Gamma interferon inducible lysosomal thiol reductase GILT</fullName>
    </recommendedName>
</protein>
<dbReference type="GO" id="GO:0016671">
    <property type="term" value="F:oxidoreductase activity, acting on a sulfur group of donors, disulfide as acceptor"/>
    <property type="evidence" value="ECO:0007669"/>
    <property type="project" value="InterPro"/>
</dbReference>
<comment type="similarity">
    <text evidence="2">Belongs to the GILT family.</text>
</comment>
<evidence type="ECO:0000256" key="2">
    <source>
        <dbReference type="ARBA" id="ARBA00005679"/>
    </source>
</evidence>
<keyword evidence="6" id="KW-1133">Transmembrane helix</keyword>
<evidence type="ECO:0000313" key="7">
    <source>
        <dbReference type="EMBL" id="KAF2970822.1"/>
    </source>
</evidence>
<organism evidence="7 8">
    <name type="scientific">Xylaria multiplex</name>
    <dbReference type="NCBI Taxonomy" id="323545"/>
    <lineage>
        <taxon>Eukaryota</taxon>
        <taxon>Fungi</taxon>
        <taxon>Dikarya</taxon>
        <taxon>Ascomycota</taxon>
        <taxon>Pezizomycotina</taxon>
        <taxon>Sordariomycetes</taxon>
        <taxon>Xylariomycetidae</taxon>
        <taxon>Xylariales</taxon>
        <taxon>Xylariaceae</taxon>
        <taxon>Xylaria</taxon>
    </lineage>
</organism>
<keyword evidence="8" id="KW-1185">Reference proteome</keyword>
<dbReference type="PANTHER" id="PTHR13234:SF8">
    <property type="entry name" value="GAMMA-INTERFERON-INDUCIBLE LYSOSOMAL THIOL REDUCTASE"/>
    <property type="match status" value="1"/>
</dbReference>
<dbReference type="InterPro" id="IPR004911">
    <property type="entry name" value="Interferon-induced_GILT"/>
</dbReference>
<dbReference type="PANTHER" id="PTHR13234">
    <property type="entry name" value="GAMMA-INTERFERON INDUCIBLE LYSOSOMAL THIOL REDUCTASE GILT"/>
    <property type="match status" value="1"/>
</dbReference>
<gene>
    <name evidence="7" type="ORF">GQX73_g2836</name>
</gene>